<dbReference type="Proteomes" id="UP001341840">
    <property type="component" value="Unassembled WGS sequence"/>
</dbReference>
<gene>
    <name evidence="1" type="ORF">PIB30_054819</name>
</gene>
<organism evidence="1 2">
    <name type="scientific">Stylosanthes scabra</name>
    <dbReference type="NCBI Taxonomy" id="79078"/>
    <lineage>
        <taxon>Eukaryota</taxon>
        <taxon>Viridiplantae</taxon>
        <taxon>Streptophyta</taxon>
        <taxon>Embryophyta</taxon>
        <taxon>Tracheophyta</taxon>
        <taxon>Spermatophyta</taxon>
        <taxon>Magnoliopsida</taxon>
        <taxon>eudicotyledons</taxon>
        <taxon>Gunneridae</taxon>
        <taxon>Pentapetalae</taxon>
        <taxon>rosids</taxon>
        <taxon>fabids</taxon>
        <taxon>Fabales</taxon>
        <taxon>Fabaceae</taxon>
        <taxon>Papilionoideae</taxon>
        <taxon>50 kb inversion clade</taxon>
        <taxon>dalbergioids sensu lato</taxon>
        <taxon>Dalbergieae</taxon>
        <taxon>Pterocarpus clade</taxon>
        <taxon>Stylosanthes</taxon>
    </lineage>
</organism>
<dbReference type="EMBL" id="JASCZI010242077">
    <property type="protein sequence ID" value="MED6209456.1"/>
    <property type="molecule type" value="Genomic_DNA"/>
</dbReference>
<protein>
    <submittedName>
        <fullName evidence="1">Uncharacterized protein</fullName>
    </submittedName>
</protein>
<name>A0ABU6YJ31_9FABA</name>
<evidence type="ECO:0000313" key="2">
    <source>
        <dbReference type="Proteomes" id="UP001341840"/>
    </source>
</evidence>
<accession>A0ABU6YJ31</accession>
<evidence type="ECO:0000313" key="1">
    <source>
        <dbReference type="EMBL" id="MED6209456.1"/>
    </source>
</evidence>
<reference evidence="1 2" key="1">
    <citation type="journal article" date="2023" name="Plants (Basel)">
        <title>Bridging the Gap: Combining Genomics and Transcriptomics Approaches to Understand Stylosanthes scabra, an Orphan Legume from the Brazilian Caatinga.</title>
        <authorList>
            <person name="Ferreira-Neto J.R.C."/>
            <person name="da Silva M.D."/>
            <person name="Binneck E."/>
            <person name="de Melo N.F."/>
            <person name="da Silva R.H."/>
            <person name="de Melo A.L.T.M."/>
            <person name="Pandolfi V."/>
            <person name="Bustamante F.O."/>
            <person name="Brasileiro-Vidal A.C."/>
            <person name="Benko-Iseppon A.M."/>
        </authorList>
    </citation>
    <scope>NUCLEOTIDE SEQUENCE [LARGE SCALE GENOMIC DNA]</scope>
    <source>
        <tissue evidence="1">Leaves</tissue>
    </source>
</reference>
<keyword evidence="2" id="KW-1185">Reference proteome</keyword>
<proteinExistence type="predicted"/>
<sequence length="401" mass="44718">MRGEDVGDENWVEMNDRKEIEATWFDEQKQRLQGVYWEFGSEVYSVESHPDRRDDYSESLEAQKFVSMVGETLTEVGESPAKIGNDNSNMRNVVDPLIDVITNKKLGYVHELIYEREICSKGGEEFVFEYLSKRKITDSCYVKGVRYGLMDFDPLIHESQITSNKICEEKGNGKMFIADGRTRLIDPLAGKNLDSGSSFSPRSLDGNSVTVGEKVEIPKSVSVTSVTQGCRENGVAVDDESVGNTVDVAAGDEEVLSDKTLYRINIDTFKDELGSVIAVKSGAFAEPNLLLSEGISAAEVRYDGENLSVESTNHLGGGEMRVKKRSEAWNGKGADITPIEKSSKQVVHSSEDISDEDNFYEAAVTKRVWDKGGKFFDSSDEEEVLTRLAYRKIKDKKQSKK</sequence>
<comment type="caution">
    <text evidence="1">The sequence shown here is derived from an EMBL/GenBank/DDBJ whole genome shotgun (WGS) entry which is preliminary data.</text>
</comment>